<dbReference type="InterPro" id="IPR017853">
    <property type="entry name" value="GH"/>
</dbReference>
<keyword evidence="1" id="KW-0732">Signal</keyword>
<proteinExistence type="predicted"/>
<protein>
    <recommendedName>
        <fullName evidence="4">Agarase</fullName>
    </recommendedName>
</protein>
<feature type="signal peptide" evidence="1">
    <location>
        <begin position="1"/>
        <end position="20"/>
    </location>
</feature>
<evidence type="ECO:0000313" key="2">
    <source>
        <dbReference type="EMBL" id="MCM2373626.1"/>
    </source>
</evidence>
<keyword evidence="3" id="KW-1185">Reference proteome</keyword>
<dbReference type="Proteomes" id="UP001202961">
    <property type="component" value="Unassembled WGS sequence"/>
</dbReference>
<sequence>MSVIRCLLVSLLALSSVLHAETRWIDTQPKGGKEWTSRQTRTLKGIDVEPVAADALTRFGGLADGKRDGTGFFRVEKINDRWWLIDPDGGRFIFSGVGSVKPHDDYGSKEPFQRLFGSNERWADKTLESFRSLGFNGCGGFSDDNVLRASSKPMPYTVTLHLMSGFGRKLNLTHQASGHTGFAHDCLPVFHPDFEKYCMTQCAERLGDMKQDPWLVGVFSDNELPVAKDMLDRMLALDDSKRGFANMKAGAEAFMRGKGKINDDLRREFVEHVYETYFRITTKAIRAALPHHLCLGSRFHGPAVNNAAAWRAAGRWCDAISINYYNVWTPNKEHLDNWLKWSGKPILITEFYAKGADSGMGNTSGAGWLVKTQADRGAFYQNFTLALMESKTCVGWHWFKYMDNDPSNPNTDPSNRDSNKGMFNARYEPYTPLLDAMRELNTRVYPLIEHFDTTRR</sequence>
<comment type="caution">
    <text evidence="2">The sequence shown here is derived from an EMBL/GenBank/DDBJ whole genome shotgun (WGS) entry which is preliminary data.</text>
</comment>
<evidence type="ECO:0000313" key="3">
    <source>
        <dbReference type="Proteomes" id="UP001202961"/>
    </source>
</evidence>
<reference evidence="2 3" key="1">
    <citation type="journal article" date="2022" name="Syst. Appl. Microbiol.">
        <title>Rhodopirellula aestuarii sp. nov., a novel member of the genus Rhodopirellula isolated from brackish sediments collected in the Tagus River estuary, Portugal.</title>
        <authorList>
            <person name="Vitorino I.R."/>
            <person name="Klimek D."/>
            <person name="Calusinska M."/>
            <person name="Lobo-da-Cunha A."/>
            <person name="Vasconcelos V."/>
            <person name="Lage O.M."/>
        </authorList>
    </citation>
    <scope>NUCLEOTIDE SEQUENCE [LARGE SCALE GENOMIC DNA]</scope>
    <source>
        <strain evidence="2 3">ICT_H3.1</strain>
    </source>
</reference>
<accession>A0ABT0UA23</accession>
<evidence type="ECO:0000256" key="1">
    <source>
        <dbReference type="SAM" id="SignalP"/>
    </source>
</evidence>
<dbReference type="RefSeq" id="WP_250931385.1">
    <property type="nucleotide sequence ID" value="NZ_JAMQBK010000063.1"/>
</dbReference>
<gene>
    <name evidence="2" type="ORF">NB063_23685</name>
</gene>
<dbReference type="SUPFAM" id="SSF51445">
    <property type="entry name" value="(Trans)glycosidases"/>
    <property type="match status" value="1"/>
</dbReference>
<dbReference type="EMBL" id="JAMQBK010000063">
    <property type="protein sequence ID" value="MCM2373626.1"/>
    <property type="molecule type" value="Genomic_DNA"/>
</dbReference>
<dbReference type="Gene3D" id="3.20.20.80">
    <property type="entry name" value="Glycosidases"/>
    <property type="match status" value="2"/>
</dbReference>
<organism evidence="2 3">
    <name type="scientific">Aporhodopirellula aestuarii</name>
    <dbReference type="NCBI Taxonomy" id="2950107"/>
    <lineage>
        <taxon>Bacteria</taxon>
        <taxon>Pseudomonadati</taxon>
        <taxon>Planctomycetota</taxon>
        <taxon>Planctomycetia</taxon>
        <taxon>Pirellulales</taxon>
        <taxon>Pirellulaceae</taxon>
        <taxon>Aporhodopirellula</taxon>
    </lineage>
</organism>
<evidence type="ECO:0008006" key="4">
    <source>
        <dbReference type="Google" id="ProtNLM"/>
    </source>
</evidence>
<name>A0ABT0UA23_9BACT</name>
<feature type="chain" id="PRO_5045916164" description="Agarase" evidence="1">
    <location>
        <begin position="21"/>
        <end position="456"/>
    </location>
</feature>